<sequence length="81" mass="8920">CPTRSLMTVPHPPRRTTSWAKRRATPEAWTACPTMSEATVRHANAAASHAQTVAPPMAKPGRARTRTRLDSSRTRTSRSLL</sequence>
<name>A0A6J4P2U4_9BURK</name>
<feature type="non-terminal residue" evidence="2">
    <location>
        <position position="81"/>
    </location>
</feature>
<protein>
    <submittedName>
        <fullName evidence="2">Uncharacterized protein</fullName>
    </submittedName>
</protein>
<feature type="region of interest" description="Disordered" evidence="1">
    <location>
        <begin position="1"/>
        <end position="25"/>
    </location>
</feature>
<dbReference type="EMBL" id="CADCUX010000241">
    <property type="protein sequence ID" value="CAA9403410.1"/>
    <property type="molecule type" value="Genomic_DNA"/>
</dbReference>
<proteinExistence type="predicted"/>
<evidence type="ECO:0000313" key="2">
    <source>
        <dbReference type="EMBL" id="CAA9403410.1"/>
    </source>
</evidence>
<gene>
    <name evidence="2" type="ORF">AVDCRST_MAG51-1014</name>
</gene>
<accession>A0A6J4P2U4</accession>
<dbReference type="AlphaFoldDB" id="A0A6J4P2U4"/>
<organism evidence="2">
    <name type="scientific">uncultured Ramlibacter sp</name>
    <dbReference type="NCBI Taxonomy" id="260755"/>
    <lineage>
        <taxon>Bacteria</taxon>
        <taxon>Pseudomonadati</taxon>
        <taxon>Pseudomonadota</taxon>
        <taxon>Betaproteobacteria</taxon>
        <taxon>Burkholderiales</taxon>
        <taxon>Comamonadaceae</taxon>
        <taxon>Ramlibacter</taxon>
        <taxon>environmental samples</taxon>
    </lineage>
</organism>
<feature type="non-terminal residue" evidence="2">
    <location>
        <position position="1"/>
    </location>
</feature>
<feature type="region of interest" description="Disordered" evidence="1">
    <location>
        <begin position="48"/>
        <end position="81"/>
    </location>
</feature>
<reference evidence="2" key="1">
    <citation type="submission" date="2020-02" db="EMBL/GenBank/DDBJ databases">
        <authorList>
            <person name="Meier V. D."/>
        </authorList>
    </citation>
    <scope>NUCLEOTIDE SEQUENCE</scope>
    <source>
        <strain evidence="2">AVDCRST_MAG51</strain>
    </source>
</reference>
<evidence type="ECO:0000256" key="1">
    <source>
        <dbReference type="SAM" id="MobiDB-lite"/>
    </source>
</evidence>